<dbReference type="PANTHER" id="PTHR46086">
    <property type="entry name" value="ALPHA/BETA-HYDROLASES SUPERFAMILY PROTEIN"/>
    <property type="match status" value="1"/>
</dbReference>
<reference evidence="3 4" key="1">
    <citation type="journal article" date="2014" name="Nature">
        <title>The genome of the recently domesticated crop plant sugar beet (Beta vulgaris).</title>
        <authorList>
            <person name="Dohm J.C."/>
            <person name="Minoche A.E."/>
            <person name="Holtgrawe D."/>
            <person name="Capella-Gutierrez S."/>
            <person name="Zakrzewski F."/>
            <person name="Tafer H."/>
            <person name="Rupp O."/>
            <person name="Sorensen T.R."/>
            <person name="Stracke R."/>
            <person name="Reinhardt R."/>
            <person name="Goesmann A."/>
            <person name="Kraft T."/>
            <person name="Schulz B."/>
            <person name="Stadler P.F."/>
            <person name="Schmidt T."/>
            <person name="Gabaldon T."/>
            <person name="Lehrach H."/>
            <person name="Weisshaar B."/>
            <person name="Himmelbauer H."/>
        </authorList>
    </citation>
    <scope>NUCLEOTIDE SEQUENCE [LARGE SCALE GENOMIC DNA]</scope>
    <source>
        <tissue evidence="3">Taproot</tissue>
    </source>
</reference>
<accession>A0A0J8B442</accession>
<dbReference type="Pfam" id="PF01764">
    <property type="entry name" value="Lipase_3"/>
    <property type="match status" value="1"/>
</dbReference>
<dbReference type="PANTHER" id="PTHR46086:SF17">
    <property type="entry name" value="ALPHA_BETA-HYDROLASES SUPERFAMILY PROTEIN"/>
    <property type="match status" value="1"/>
</dbReference>
<dbReference type="Gramene" id="KMS95954">
    <property type="protein sequence ID" value="KMS95954"/>
    <property type="gene ID" value="BVRB_003170"/>
</dbReference>
<dbReference type="InterPro" id="IPR002921">
    <property type="entry name" value="Fungal_lipase-type"/>
</dbReference>
<dbReference type="EMBL" id="KQ090420">
    <property type="protein sequence ID" value="KMS95954.1"/>
    <property type="molecule type" value="Genomic_DNA"/>
</dbReference>
<name>A0A0J8B442_BETVV</name>
<feature type="domain" description="Fungal lipase-type" evidence="2">
    <location>
        <begin position="187"/>
        <end position="357"/>
    </location>
</feature>
<proteinExistence type="predicted"/>
<evidence type="ECO:0000256" key="1">
    <source>
        <dbReference type="ARBA" id="ARBA00022801"/>
    </source>
</evidence>
<sequence length="477" mass="55589">MATNELASCNHVNLLPDKNKATFRNFFKNLCFNRHISETELLDHNCYEDEEIKILHRGMIFLSMFIQISLKHMSKPMKICRSFIEGFLNRGVTQRESVKYYSFLGHSDYRLDLSKDIKHEDARYYPALTVMASKLSYENKAVIRTAVTDHWKMEFVDFYNFYNEYQRKLTTQAFIFRERNADGDRIIVAFRGTSPFVADDWSTDFDFSWLKIGGMGKTHMGFMIALGLQKFSREDDDYYGDFSGSWPKEVDQHPQQPLAYYTIREKLKELLGDDKNAKIIVTGHSLGGALAILFPAVLAFHGEVELLNRLEGIYTYGQPRVGDREFGEFMKKNLREHKIKYYRIVYNYDLVTKVPLDDALMTFKHFGKCIVFNSLYHGKVVKEEEERSGNIILRIMKLIIVTLFNFIVARLTAVWELIRGFFIGLVKGPEYKEGWMLTFLRVTGIFLPSIVNHFPQDYVNSTRLASEDLFKVCPALL</sequence>
<dbReference type="GO" id="GO:0004806">
    <property type="term" value="F:triacylglycerol lipase activity"/>
    <property type="evidence" value="ECO:0007669"/>
    <property type="project" value="InterPro"/>
</dbReference>
<dbReference type="SUPFAM" id="SSF53474">
    <property type="entry name" value="alpha/beta-Hydrolases"/>
    <property type="match status" value="1"/>
</dbReference>
<gene>
    <name evidence="3" type="ORF">BVRB_003170</name>
</gene>
<evidence type="ECO:0000313" key="4">
    <source>
        <dbReference type="Proteomes" id="UP000035740"/>
    </source>
</evidence>
<keyword evidence="1" id="KW-0378">Hydrolase</keyword>
<evidence type="ECO:0000259" key="2">
    <source>
        <dbReference type="Pfam" id="PF01764"/>
    </source>
</evidence>
<dbReference type="GO" id="GO:0006629">
    <property type="term" value="P:lipid metabolic process"/>
    <property type="evidence" value="ECO:0007669"/>
    <property type="project" value="InterPro"/>
</dbReference>
<dbReference type="CDD" id="cd00519">
    <property type="entry name" value="Lipase_3"/>
    <property type="match status" value="1"/>
</dbReference>
<dbReference type="InterPro" id="IPR029058">
    <property type="entry name" value="AB_hydrolase_fold"/>
</dbReference>
<dbReference type="OMA" id="NNETRFM"/>
<dbReference type="Proteomes" id="UP000035740">
    <property type="component" value="Unassembled WGS sequence"/>
</dbReference>
<dbReference type="Gene3D" id="3.40.50.1820">
    <property type="entry name" value="alpha/beta hydrolase"/>
    <property type="match status" value="1"/>
</dbReference>
<protein>
    <recommendedName>
        <fullName evidence="2">Fungal lipase-type domain-containing protein</fullName>
    </recommendedName>
</protein>
<dbReference type="eggNOG" id="KOG4569">
    <property type="taxonomic scope" value="Eukaryota"/>
</dbReference>
<keyword evidence="4" id="KW-1185">Reference proteome</keyword>
<dbReference type="AlphaFoldDB" id="A0A0J8B442"/>
<organism evidence="3 4">
    <name type="scientific">Beta vulgaris subsp. vulgaris</name>
    <name type="common">Beet</name>
    <dbReference type="NCBI Taxonomy" id="3555"/>
    <lineage>
        <taxon>Eukaryota</taxon>
        <taxon>Viridiplantae</taxon>
        <taxon>Streptophyta</taxon>
        <taxon>Embryophyta</taxon>
        <taxon>Tracheophyta</taxon>
        <taxon>Spermatophyta</taxon>
        <taxon>Magnoliopsida</taxon>
        <taxon>eudicotyledons</taxon>
        <taxon>Gunneridae</taxon>
        <taxon>Pentapetalae</taxon>
        <taxon>Caryophyllales</taxon>
        <taxon>Chenopodiaceae</taxon>
        <taxon>Betoideae</taxon>
        <taxon>Beta</taxon>
    </lineage>
</organism>
<evidence type="ECO:0000313" key="3">
    <source>
        <dbReference type="EMBL" id="KMS95954.1"/>
    </source>
</evidence>
<dbReference type="OrthoDB" id="438440at2759"/>
<dbReference type="InterPro" id="IPR044819">
    <property type="entry name" value="OBL-like"/>
</dbReference>
<dbReference type="ESTHER" id="betvv-a0a0j8b442">
    <property type="family name" value="Triacylglycerol-lipase-OBL1-like"/>
</dbReference>